<keyword evidence="2" id="KW-1185">Reference proteome</keyword>
<dbReference type="InterPro" id="IPR007459">
    <property type="entry name" value="DNA_pol3_chi"/>
</dbReference>
<dbReference type="PANTHER" id="PTHR38767">
    <property type="entry name" value="DNA POLYMERASE III SUBUNIT CHI"/>
    <property type="match status" value="1"/>
</dbReference>
<dbReference type="InterPro" id="IPR036768">
    <property type="entry name" value="PolIII_chi_sf"/>
</dbReference>
<keyword evidence="1" id="KW-0808">Transferase</keyword>
<dbReference type="NCBIfam" id="NF004347">
    <property type="entry name" value="PRK05728.1-4"/>
    <property type="match status" value="1"/>
</dbReference>
<dbReference type="SUPFAM" id="SSF102400">
    <property type="entry name" value="DNA polymerase III chi subunit"/>
    <property type="match status" value="1"/>
</dbReference>
<accession>A0ABT5II81</accession>
<dbReference type="GO" id="GO:0003887">
    <property type="term" value="F:DNA-directed DNA polymerase activity"/>
    <property type="evidence" value="ECO:0007669"/>
    <property type="project" value="UniProtKB-EC"/>
</dbReference>
<dbReference type="RefSeq" id="WP_272742549.1">
    <property type="nucleotide sequence ID" value="NZ_JAQQKW010000013.1"/>
</dbReference>
<comment type="caution">
    <text evidence="1">The sequence shown here is derived from an EMBL/GenBank/DDBJ whole genome shotgun (WGS) entry which is preliminary data.</text>
</comment>
<dbReference type="Proteomes" id="UP001216595">
    <property type="component" value="Unassembled WGS sequence"/>
</dbReference>
<name>A0ABT5II81_9CAUL</name>
<sequence>MTQVWFYHLERTPLKAALPDLLEKTLQKGWKAYVLGAAGETLEGLDQHLWAYREEAFLPHGLEGEPQAARQPVLLGDSGGNANGAEVLFSVSAMNLPELSPYQRCLILFEGHDDTHLNWARAQWKTLKAQNLDLAYWKQNDEGRWEKVQ</sequence>
<dbReference type="Pfam" id="PF04364">
    <property type="entry name" value="DNA_pol3_chi"/>
    <property type="match status" value="1"/>
</dbReference>
<gene>
    <name evidence="1" type="ORF">PQU94_16590</name>
</gene>
<dbReference type="EC" id="2.7.7.7" evidence="1"/>
<proteinExistence type="predicted"/>
<keyword evidence="1" id="KW-0548">Nucleotidyltransferase</keyword>
<reference evidence="1 2" key="1">
    <citation type="submission" date="2023-01" db="EMBL/GenBank/DDBJ databases">
        <title>Novel species of the genus Asticcacaulis isolated from rivers.</title>
        <authorList>
            <person name="Lu H."/>
        </authorList>
    </citation>
    <scope>NUCLEOTIDE SEQUENCE [LARGE SCALE GENOMIC DNA]</scope>
    <source>
        <strain evidence="1 2">DXS10W</strain>
    </source>
</reference>
<dbReference type="EMBL" id="JAQQKW010000013">
    <property type="protein sequence ID" value="MDC7695898.1"/>
    <property type="molecule type" value="Genomic_DNA"/>
</dbReference>
<organism evidence="1 2">
    <name type="scientific">Asticcacaulis currens</name>
    <dbReference type="NCBI Taxonomy" id="2984210"/>
    <lineage>
        <taxon>Bacteria</taxon>
        <taxon>Pseudomonadati</taxon>
        <taxon>Pseudomonadota</taxon>
        <taxon>Alphaproteobacteria</taxon>
        <taxon>Caulobacterales</taxon>
        <taxon>Caulobacteraceae</taxon>
        <taxon>Asticcacaulis</taxon>
    </lineage>
</organism>
<dbReference type="Gene3D" id="3.40.50.10110">
    <property type="entry name" value="DNA polymerase III subunit chi"/>
    <property type="match status" value="1"/>
</dbReference>
<protein>
    <submittedName>
        <fullName evidence="1">DNA polymerase III subunit chi</fullName>
        <ecNumber evidence="1">2.7.7.7</ecNumber>
    </submittedName>
</protein>
<evidence type="ECO:0000313" key="1">
    <source>
        <dbReference type="EMBL" id="MDC7695898.1"/>
    </source>
</evidence>
<dbReference type="PANTHER" id="PTHR38767:SF1">
    <property type="entry name" value="DNA POLYMERASE III SUBUNIT CHI"/>
    <property type="match status" value="1"/>
</dbReference>
<evidence type="ECO:0000313" key="2">
    <source>
        <dbReference type="Proteomes" id="UP001216595"/>
    </source>
</evidence>